<feature type="region of interest" description="Disordered" evidence="1">
    <location>
        <begin position="1"/>
        <end position="65"/>
    </location>
</feature>
<gene>
    <name evidence="2" type="ORF">KUF71_005691</name>
</gene>
<accession>A0AAE1LCW9</accession>
<reference evidence="2" key="1">
    <citation type="submission" date="2021-07" db="EMBL/GenBank/DDBJ databases">
        <authorList>
            <person name="Catto M.A."/>
            <person name="Jacobson A."/>
            <person name="Kennedy G."/>
            <person name="Labadie P."/>
            <person name="Hunt B.G."/>
            <person name="Srinivasan R."/>
        </authorList>
    </citation>
    <scope>NUCLEOTIDE SEQUENCE</scope>
    <source>
        <strain evidence="2">PL_HMW_Pooled</strain>
        <tissue evidence="2">Head</tissue>
    </source>
</reference>
<organism evidence="2 3">
    <name type="scientific">Frankliniella fusca</name>
    <dbReference type="NCBI Taxonomy" id="407009"/>
    <lineage>
        <taxon>Eukaryota</taxon>
        <taxon>Metazoa</taxon>
        <taxon>Ecdysozoa</taxon>
        <taxon>Arthropoda</taxon>
        <taxon>Hexapoda</taxon>
        <taxon>Insecta</taxon>
        <taxon>Pterygota</taxon>
        <taxon>Neoptera</taxon>
        <taxon>Paraneoptera</taxon>
        <taxon>Thysanoptera</taxon>
        <taxon>Terebrantia</taxon>
        <taxon>Thripoidea</taxon>
        <taxon>Thripidae</taxon>
        <taxon>Frankliniella</taxon>
    </lineage>
</organism>
<feature type="compositionally biased region" description="Polar residues" evidence="1">
    <location>
        <begin position="19"/>
        <end position="39"/>
    </location>
</feature>
<evidence type="ECO:0000313" key="2">
    <source>
        <dbReference type="EMBL" id="KAK3915003.1"/>
    </source>
</evidence>
<keyword evidence="3" id="KW-1185">Reference proteome</keyword>
<comment type="caution">
    <text evidence="2">The sequence shown here is derived from an EMBL/GenBank/DDBJ whole genome shotgun (WGS) entry which is preliminary data.</text>
</comment>
<dbReference type="EMBL" id="JAHWGI010000394">
    <property type="protein sequence ID" value="KAK3915003.1"/>
    <property type="molecule type" value="Genomic_DNA"/>
</dbReference>
<name>A0AAE1LCW9_9NEOP</name>
<dbReference type="AlphaFoldDB" id="A0AAE1LCW9"/>
<reference evidence="2" key="2">
    <citation type="journal article" date="2023" name="BMC Genomics">
        <title>Pest status, molecular evolution, and epigenetic factors derived from the genome assembly of Frankliniella fusca, a thysanopteran phytovirus vector.</title>
        <authorList>
            <person name="Catto M.A."/>
            <person name="Labadie P.E."/>
            <person name="Jacobson A.L."/>
            <person name="Kennedy G.G."/>
            <person name="Srinivasan R."/>
            <person name="Hunt B.G."/>
        </authorList>
    </citation>
    <scope>NUCLEOTIDE SEQUENCE</scope>
    <source>
        <strain evidence="2">PL_HMW_Pooled</strain>
    </source>
</reference>
<proteinExistence type="predicted"/>
<evidence type="ECO:0000256" key="1">
    <source>
        <dbReference type="SAM" id="MobiDB-lite"/>
    </source>
</evidence>
<protein>
    <submittedName>
        <fullName evidence="2">TATA box-binding protein-associated factor RNA polymerase I subunit B</fullName>
    </submittedName>
</protein>
<dbReference type="Proteomes" id="UP001219518">
    <property type="component" value="Unassembled WGS sequence"/>
</dbReference>
<sequence>MPTTICSWKKEPSVPRTEASATSDTYMPAETDTTPTASPASRRPTRRQATESLASMKPQAASSGTDMSSRYLHVILLSRAAGPGWRRRREEGVQGVVWCDKDRGMYSGTTLNQSAELSRVHDCRAPV</sequence>
<evidence type="ECO:0000313" key="3">
    <source>
        <dbReference type="Proteomes" id="UP001219518"/>
    </source>
</evidence>